<keyword evidence="4" id="KW-1185">Reference proteome</keyword>
<dbReference type="SUPFAM" id="SSF48452">
    <property type="entry name" value="TPR-like"/>
    <property type="match status" value="4"/>
</dbReference>
<reference evidence="3 4" key="1">
    <citation type="submission" date="2020-04" db="EMBL/GenBank/DDBJ databases">
        <title>Draft Whole-Genome sequence of Marichromatium bheemlicum DSM 18632, type strain.</title>
        <authorList>
            <person name="Kyndt J.A."/>
            <person name="Meyer T.E."/>
        </authorList>
    </citation>
    <scope>NUCLEOTIDE SEQUENCE [LARGE SCALE GENOMIC DNA]</scope>
    <source>
        <strain evidence="3 4">DSM 18632</strain>
    </source>
</reference>
<feature type="signal peptide" evidence="2">
    <location>
        <begin position="1"/>
        <end position="24"/>
    </location>
</feature>
<protein>
    <submittedName>
        <fullName evidence="3">PEP-CTERM system TPR-repeat protein PrsT</fullName>
    </submittedName>
</protein>
<keyword evidence="1" id="KW-0802">TPR repeat</keyword>
<feature type="repeat" description="TPR" evidence="1">
    <location>
        <begin position="474"/>
        <end position="507"/>
    </location>
</feature>
<dbReference type="InterPro" id="IPR019734">
    <property type="entry name" value="TPR_rpt"/>
</dbReference>
<accession>A0ABX1IBM1</accession>
<sequence>MTRSTVLRKWWLIALILAPLGAGCEAGRSADELMAEGQTALAEGEWRAAVIAFKNLLQDQPQNAEARALLGRALLRLGDVAAARQAFERAQRLGAEPLSLQPWLALAWLSEGEHARIEALTIPEQASDALRAELLAIQSQAALLAGDDEGAATRAEAALAADQTSPRAQLAMARVLLEAAEIDAARALAEQASSAEDPAVAAGAWVLLAELARDAGDLDAAEAAYGKALSAPTERIRAQLGRTYVRIQAGKFEVAQADIDRLRRLLKDSPLVDYAQGMLDYSNRDFASAIESLDAALGASPDFAPALYLAGATRLALNEPELAQIHLQRAVSERPDDLAARRLLATALLRLGDAPGAERQARQVLEQRPGDIAMMDLLASALMRQGKRDEGVDYLRQVKAEIPESAVVNARLGAALLDQGDANEGLQALQEAIARDPEFSDASEQLILGLLRGGDLDAALEAARDYRDREPDSVRALVLLGAVHLRRQEPAAANEVLRAALEREPHNLAALNGLAMIRLGAGDLAGARAQLEQGLGHRPDSVQLLVALAKLAVAEDDLDAAAEYLQRARASAPDALEPQLYLAAYHLRIAEPEQALRTATAARQDFPEDPRVLRLLAGAELALQRYAGAIATLERLGRLTPDDPRVLVSLASAQLGVDDLAGAGESLRQAQQLDAEFVPALRGLVQLAIVERDVVAAERWLRALATQLGVDHPDTLLLTGRVAQLQGNGAAAQAAFTRLLGSGDGVIAPEGPRWRAAEQLISGYLRGGDPEAALAAAERLAAQQPEAARGHVLVGELLQQLGRDAAATHAWRLALEHDPGNVAASAGLAELALAGDDLAQAQRLFEAAHQTHPEAIAPLVGLARVAQLRDDGATAQDYLERAVAANPTLLQPRLYLAAFALRAGDPAAALAVLDPVREAHPDDLNLLALSGEAELALGRYQEARASLQRLTGLAPTAKSFVALAFAEAGLDAPRRMARALEAALELDPESVPALSGLAQYAIVTGKPERAAERIAELRVLLGAEHPDVLALEGRLALRQGEYAVAQQRFGKLLERAPSGVNLRRLVQAQLAAGTSDEAVATMLRWLDAHPDDVESRFVLAQLYLDELQRPEAAIAQFEQVLEAQPDNLVALNNLAWLLQEQAPARALSLARRAHQLAPEAAPIADTLAVLLWRAGELDEARALIDQALASAPDDATMRFHKARILETAGEIDEARVLLQALLQDTEDFAERGQAEALLQGLGDG</sequence>
<dbReference type="PANTHER" id="PTHR12558">
    <property type="entry name" value="CELL DIVISION CYCLE 16,23,27"/>
    <property type="match status" value="1"/>
</dbReference>
<dbReference type="NCBIfam" id="TIGR02917">
    <property type="entry name" value="PEP_TPR_lipo"/>
    <property type="match status" value="1"/>
</dbReference>
<evidence type="ECO:0000313" key="4">
    <source>
        <dbReference type="Proteomes" id="UP000740754"/>
    </source>
</evidence>
<dbReference type="Proteomes" id="UP000740754">
    <property type="component" value="Unassembled WGS sequence"/>
</dbReference>
<dbReference type="Pfam" id="PF13181">
    <property type="entry name" value="TPR_8"/>
    <property type="match status" value="1"/>
</dbReference>
<feature type="repeat" description="TPR" evidence="1">
    <location>
        <begin position="406"/>
        <end position="439"/>
    </location>
</feature>
<dbReference type="PROSITE" id="PS51257">
    <property type="entry name" value="PROKAR_LIPOPROTEIN"/>
    <property type="match status" value="1"/>
</dbReference>
<feature type="repeat" description="TPR" evidence="1">
    <location>
        <begin position="64"/>
        <end position="97"/>
    </location>
</feature>
<keyword evidence="2" id="KW-0732">Signal</keyword>
<feature type="chain" id="PRO_5046561132" evidence="2">
    <location>
        <begin position="25"/>
        <end position="1244"/>
    </location>
</feature>
<dbReference type="SMART" id="SM00028">
    <property type="entry name" value="TPR"/>
    <property type="match status" value="20"/>
</dbReference>
<dbReference type="SUPFAM" id="SSF81901">
    <property type="entry name" value="HCP-like"/>
    <property type="match status" value="1"/>
</dbReference>
<dbReference type="InterPro" id="IPR014266">
    <property type="entry name" value="PEP-CTERM_TPR_PrsT"/>
</dbReference>
<dbReference type="Gene3D" id="1.25.40.10">
    <property type="entry name" value="Tetratricopeptide repeat domain"/>
    <property type="match status" value="7"/>
</dbReference>
<dbReference type="RefSeq" id="WP_168670686.1">
    <property type="nucleotide sequence ID" value="NZ_JAAXKX010000024.1"/>
</dbReference>
<dbReference type="PROSITE" id="PS50005">
    <property type="entry name" value="TPR"/>
    <property type="match status" value="3"/>
</dbReference>
<dbReference type="PANTHER" id="PTHR12558:SF33">
    <property type="entry name" value="BLL7664 PROTEIN"/>
    <property type="match status" value="1"/>
</dbReference>
<dbReference type="InterPro" id="IPR011990">
    <property type="entry name" value="TPR-like_helical_dom_sf"/>
</dbReference>
<name>A0ABX1IBM1_9GAMM</name>
<organism evidence="3 4">
    <name type="scientific">Marichromatium bheemlicum</name>
    <dbReference type="NCBI Taxonomy" id="365339"/>
    <lineage>
        <taxon>Bacteria</taxon>
        <taxon>Pseudomonadati</taxon>
        <taxon>Pseudomonadota</taxon>
        <taxon>Gammaproteobacteria</taxon>
        <taxon>Chromatiales</taxon>
        <taxon>Chromatiaceae</taxon>
        <taxon>Marichromatium</taxon>
    </lineage>
</organism>
<dbReference type="Pfam" id="PF14559">
    <property type="entry name" value="TPR_19"/>
    <property type="match status" value="3"/>
</dbReference>
<evidence type="ECO:0000256" key="2">
    <source>
        <dbReference type="SAM" id="SignalP"/>
    </source>
</evidence>
<dbReference type="Pfam" id="PF13432">
    <property type="entry name" value="TPR_16"/>
    <property type="match status" value="8"/>
</dbReference>
<proteinExistence type="predicted"/>
<gene>
    <name evidence="3" type="primary">prsT</name>
    <name evidence="3" type="ORF">HF203_13830</name>
</gene>
<dbReference type="EMBL" id="JAAXKX010000024">
    <property type="protein sequence ID" value="NKN34301.1"/>
    <property type="molecule type" value="Genomic_DNA"/>
</dbReference>
<evidence type="ECO:0000256" key="1">
    <source>
        <dbReference type="PROSITE-ProRule" id="PRU00339"/>
    </source>
</evidence>
<comment type="caution">
    <text evidence="3">The sequence shown here is derived from an EMBL/GenBank/DDBJ whole genome shotgun (WGS) entry which is preliminary data.</text>
</comment>
<evidence type="ECO:0000313" key="3">
    <source>
        <dbReference type="EMBL" id="NKN34301.1"/>
    </source>
</evidence>